<dbReference type="EMBL" id="UOEA01000069">
    <property type="protein sequence ID" value="VAV84596.1"/>
    <property type="molecule type" value="Genomic_DNA"/>
</dbReference>
<dbReference type="Gene3D" id="3.40.190.10">
    <property type="entry name" value="Periplasmic binding protein-like II"/>
    <property type="match status" value="1"/>
</dbReference>
<dbReference type="GO" id="GO:0015833">
    <property type="term" value="P:peptide transport"/>
    <property type="evidence" value="ECO:0007669"/>
    <property type="project" value="TreeGrafter"/>
</dbReference>
<organism evidence="3">
    <name type="scientific">hydrothermal vent metagenome</name>
    <dbReference type="NCBI Taxonomy" id="652676"/>
    <lineage>
        <taxon>unclassified sequences</taxon>
        <taxon>metagenomes</taxon>
        <taxon>ecological metagenomes</taxon>
    </lineage>
</organism>
<proteinExistence type="predicted"/>
<dbReference type="InterPro" id="IPR039424">
    <property type="entry name" value="SBP_5"/>
</dbReference>
<sequence length="746" mass="84790">MKRHLNPTIPGKLSLFITLLAIALAVFSCTPNDPYRAEDAGKNIYYSTFDEPPTHLDPARAYSSNEYRLLAQIYEPPLQYHYLKRPYELVPLSAAEVPTPAYYDKDGRRLAQDAPPEKVHRAVYEIKIKKGILYQNHPAFAKDKKGRPFYLGIKDDALENIKTIEDFPEKGTRELTSDDFIYQIKRLADPGLHCPILPILNKYILGLDVFSKTLTEDLKNIRAARKARQGAAYNQVTDEKENPIILDYRRHPLAGVEKIDDHTLRITLKRKYPQFTYWLAMPFFSPVPKEAVVFYSQGPLKKKNITINRFPIGTGAFRMDNFEPQREITLARNENFRGEPYPASGEQDDAAAGLLEDAGKALPFIEHAVYKLEKEAIPRWNKFLQGYFDLSGITSDSFDQAVTMSVGGGAELSDKLSEKNVKLITSVQPTIYYTGFNMLDDTVGGYTPEKQKLRQAISIITKYEEFIEIFANGRGMAAMGPIPEGIFGKAEGKDGMNPITHRWDAGKNKAVRRSVEEAKKLLAEAGYPDGRDKDGRPLIITFDNAWTSASSTPTINWFIKRFKLIGIQLENRTTDYNRFQEKINKGNFQFFFSGWNADYPDPENFFFLLAGENAKIKTGGVNSANYANTEFDRLFKIMENMESTPARLKIIDKMTRILQEDAPWVWGYSPLSFSLAQGWVGNIKPNAMANNTLKYMKINTVKRAEMRTRWNAPVLWPVAILIAVLIIASIPAIIFIRKKYNNGRRG</sequence>
<feature type="transmembrane region" description="Helical" evidence="1">
    <location>
        <begin position="714"/>
        <end position="736"/>
    </location>
</feature>
<dbReference type="PROSITE" id="PS51257">
    <property type="entry name" value="PROKAR_LIPOPROTEIN"/>
    <property type="match status" value="1"/>
</dbReference>
<dbReference type="Gene3D" id="3.10.105.10">
    <property type="entry name" value="Dipeptide-binding Protein, Domain 3"/>
    <property type="match status" value="1"/>
</dbReference>
<accession>A0A3B0R679</accession>
<dbReference type="GO" id="GO:1904680">
    <property type="term" value="F:peptide transmembrane transporter activity"/>
    <property type="evidence" value="ECO:0007669"/>
    <property type="project" value="TreeGrafter"/>
</dbReference>
<dbReference type="InterPro" id="IPR000914">
    <property type="entry name" value="SBP_5_dom"/>
</dbReference>
<keyword evidence="1" id="KW-0812">Transmembrane</keyword>
<protein>
    <submittedName>
        <fullName evidence="3">ABC transporter, substrate-binding protein (Cluster 5, nickel/peptides/opines)</fullName>
    </submittedName>
</protein>
<dbReference type="Pfam" id="PF00496">
    <property type="entry name" value="SBP_bac_5"/>
    <property type="match status" value="1"/>
</dbReference>
<gene>
    <name evidence="3" type="ORF">MNBD_DELTA01-1810</name>
</gene>
<evidence type="ECO:0000256" key="1">
    <source>
        <dbReference type="SAM" id="Phobius"/>
    </source>
</evidence>
<dbReference type="CDD" id="cd08505">
    <property type="entry name" value="PBP2_NikA_DppA_OppA_like_18"/>
    <property type="match status" value="1"/>
</dbReference>
<dbReference type="SUPFAM" id="SSF53850">
    <property type="entry name" value="Periplasmic binding protein-like II"/>
    <property type="match status" value="1"/>
</dbReference>
<dbReference type="PANTHER" id="PTHR30290">
    <property type="entry name" value="PERIPLASMIC BINDING COMPONENT OF ABC TRANSPORTER"/>
    <property type="match status" value="1"/>
</dbReference>
<evidence type="ECO:0000259" key="2">
    <source>
        <dbReference type="Pfam" id="PF00496"/>
    </source>
</evidence>
<feature type="domain" description="Solute-binding protein family 5" evidence="2">
    <location>
        <begin position="174"/>
        <end position="613"/>
    </location>
</feature>
<dbReference type="AlphaFoldDB" id="A0A3B0R679"/>
<name>A0A3B0R679_9ZZZZ</name>
<evidence type="ECO:0000313" key="3">
    <source>
        <dbReference type="EMBL" id="VAV84596.1"/>
    </source>
</evidence>
<keyword evidence="1" id="KW-0472">Membrane</keyword>
<reference evidence="3" key="1">
    <citation type="submission" date="2018-06" db="EMBL/GenBank/DDBJ databases">
        <authorList>
            <person name="Zhirakovskaya E."/>
        </authorList>
    </citation>
    <scope>NUCLEOTIDE SEQUENCE</scope>
</reference>
<keyword evidence="1" id="KW-1133">Transmembrane helix</keyword>